<keyword evidence="3" id="KW-1185">Reference proteome</keyword>
<proteinExistence type="predicted"/>
<dbReference type="AlphaFoldDB" id="A0A087TH81"/>
<feature type="compositionally biased region" description="Polar residues" evidence="1">
    <location>
        <begin position="1"/>
        <end position="13"/>
    </location>
</feature>
<dbReference type="Proteomes" id="UP000054359">
    <property type="component" value="Unassembled WGS sequence"/>
</dbReference>
<accession>A0A087TH81</accession>
<feature type="non-terminal residue" evidence="2">
    <location>
        <position position="117"/>
    </location>
</feature>
<organism evidence="2 3">
    <name type="scientific">Stegodyphus mimosarum</name>
    <name type="common">African social velvet spider</name>
    <dbReference type="NCBI Taxonomy" id="407821"/>
    <lineage>
        <taxon>Eukaryota</taxon>
        <taxon>Metazoa</taxon>
        <taxon>Ecdysozoa</taxon>
        <taxon>Arthropoda</taxon>
        <taxon>Chelicerata</taxon>
        <taxon>Arachnida</taxon>
        <taxon>Araneae</taxon>
        <taxon>Araneomorphae</taxon>
        <taxon>Entelegynae</taxon>
        <taxon>Eresoidea</taxon>
        <taxon>Eresidae</taxon>
        <taxon>Stegodyphus</taxon>
    </lineage>
</organism>
<protein>
    <submittedName>
        <fullName evidence="2">Uncharacterized protein</fullName>
    </submittedName>
</protein>
<name>A0A087TH81_STEMI</name>
<reference evidence="2 3" key="1">
    <citation type="submission" date="2013-11" db="EMBL/GenBank/DDBJ databases">
        <title>Genome sequencing of Stegodyphus mimosarum.</title>
        <authorList>
            <person name="Bechsgaard J."/>
        </authorList>
    </citation>
    <scope>NUCLEOTIDE SEQUENCE [LARGE SCALE GENOMIC DNA]</scope>
</reference>
<dbReference type="EMBL" id="KK115216">
    <property type="protein sequence ID" value="KFM64470.1"/>
    <property type="molecule type" value="Genomic_DNA"/>
</dbReference>
<evidence type="ECO:0000313" key="2">
    <source>
        <dbReference type="EMBL" id="KFM64470.1"/>
    </source>
</evidence>
<gene>
    <name evidence="2" type="ORF">X975_11401</name>
</gene>
<evidence type="ECO:0000313" key="3">
    <source>
        <dbReference type="Proteomes" id="UP000054359"/>
    </source>
</evidence>
<evidence type="ECO:0000256" key="1">
    <source>
        <dbReference type="SAM" id="MobiDB-lite"/>
    </source>
</evidence>
<feature type="region of interest" description="Disordered" evidence="1">
    <location>
        <begin position="1"/>
        <end position="25"/>
    </location>
</feature>
<sequence length="117" mass="13080">MNSQFMKTGSDIISSKKRPKTASASIFHRKTAISPTKGSARPKSAAHNMLQKETSLSTNLNDTNKNSEILLQASGYSVLTHQQYQQYKSWDFRNNIKSTEDASNSISSCRIFSEDKT</sequence>